<comment type="cofactor">
    <cofactor evidence="2">
        <name>thiamine diphosphate</name>
        <dbReference type="ChEBI" id="CHEBI:58937"/>
    </cofactor>
</comment>
<dbReference type="InterPro" id="IPR049557">
    <property type="entry name" value="Transketolase_CS"/>
</dbReference>
<dbReference type="InterPro" id="IPR005475">
    <property type="entry name" value="Transketolase-like_Pyr-bd"/>
</dbReference>
<dbReference type="PROSITE" id="PS00801">
    <property type="entry name" value="TRANSKETOLASE_1"/>
    <property type="match status" value="1"/>
</dbReference>
<dbReference type="GO" id="GO:0046872">
    <property type="term" value="F:metal ion binding"/>
    <property type="evidence" value="ECO:0007669"/>
    <property type="project" value="UniProtKB-KW"/>
</dbReference>
<name>A0A381Q5X4_9ZZZZ</name>
<dbReference type="Pfam" id="PF13292">
    <property type="entry name" value="DXP_synthase_N"/>
    <property type="match status" value="1"/>
</dbReference>
<keyword evidence="12" id="KW-0414">Isoprene biosynthesis</keyword>
<dbReference type="EC" id="2.2.1.7" evidence="6"/>
<comment type="similarity">
    <text evidence="4">Belongs to the transketolase family. DXPS subfamily.</text>
</comment>
<evidence type="ECO:0000256" key="2">
    <source>
        <dbReference type="ARBA" id="ARBA00001964"/>
    </source>
</evidence>
<dbReference type="GO" id="GO:0019288">
    <property type="term" value="P:isopentenyl diphosphate biosynthetic process, methylerythritol 4-phosphate pathway"/>
    <property type="evidence" value="ECO:0007669"/>
    <property type="project" value="TreeGrafter"/>
</dbReference>
<reference evidence="14" key="1">
    <citation type="submission" date="2018-05" db="EMBL/GenBank/DDBJ databases">
        <authorList>
            <person name="Lanie J.A."/>
            <person name="Ng W.-L."/>
            <person name="Kazmierczak K.M."/>
            <person name="Andrzejewski T.M."/>
            <person name="Davidsen T.M."/>
            <person name="Wayne K.J."/>
            <person name="Tettelin H."/>
            <person name="Glass J.I."/>
            <person name="Rusch D."/>
            <person name="Podicherti R."/>
            <person name="Tsui H.-C.T."/>
            <person name="Winkler M.E."/>
        </authorList>
    </citation>
    <scope>NUCLEOTIDE SEQUENCE</scope>
</reference>
<evidence type="ECO:0000256" key="3">
    <source>
        <dbReference type="ARBA" id="ARBA00004980"/>
    </source>
</evidence>
<evidence type="ECO:0000256" key="10">
    <source>
        <dbReference type="ARBA" id="ARBA00022977"/>
    </source>
</evidence>
<dbReference type="Gene3D" id="3.40.50.970">
    <property type="match status" value="2"/>
</dbReference>
<evidence type="ECO:0000256" key="4">
    <source>
        <dbReference type="ARBA" id="ARBA00011081"/>
    </source>
</evidence>
<dbReference type="Pfam" id="PF02779">
    <property type="entry name" value="Transket_pyr"/>
    <property type="match status" value="1"/>
</dbReference>
<dbReference type="GO" id="GO:0009228">
    <property type="term" value="P:thiamine biosynthetic process"/>
    <property type="evidence" value="ECO:0007669"/>
    <property type="project" value="UniProtKB-KW"/>
</dbReference>
<dbReference type="UniPathway" id="UPA00064">
    <property type="reaction ID" value="UER00091"/>
</dbReference>
<evidence type="ECO:0000256" key="9">
    <source>
        <dbReference type="ARBA" id="ARBA00022842"/>
    </source>
</evidence>
<dbReference type="NCBIfam" id="TIGR00204">
    <property type="entry name" value="dxs"/>
    <property type="match status" value="1"/>
</dbReference>
<dbReference type="InterPro" id="IPR005477">
    <property type="entry name" value="Dxylulose-5-P_synthase"/>
</dbReference>
<dbReference type="InterPro" id="IPR029061">
    <property type="entry name" value="THDP-binding"/>
</dbReference>
<comment type="cofactor">
    <cofactor evidence="1">
        <name>Mg(2+)</name>
        <dbReference type="ChEBI" id="CHEBI:18420"/>
    </cofactor>
</comment>
<dbReference type="PROSITE" id="PS00802">
    <property type="entry name" value="TRANSKETOLASE_2"/>
    <property type="match status" value="1"/>
</dbReference>
<dbReference type="InterPro" id="IPR020826">
    <property type="entry name" value="Transketolase_BS"/>
</dbReference>
<dbReference type="PANTHER" id="PTHR43322:SF5">
    <property type="entry name" value="1-DEOXY-D-XYLULOSE-5-PHOSPHATE SYNTHASE, CHLOROPLASTIC"/>
    <property type="match status" value="1"/>
</dbReference>
<dbReference type="AlphaFoldDB" id="A0A381Q5X4"/>
<evidence type="ECO:0000256" key="7">
    <source>
        <dbReference type="ARBA" id="ARBA00022679"/>
    </source>
</evidence>
<dbReference type="SUPFAM" id="SSF52518">
    <property type="entry name" value="Thiamin diphosphate-binding fold (THDP-binding)"/>
    <property type="match status" value="2"/>
</dbReference>
<evidence type="ECO:0000256" key="11">
    <source>
        <dbReference type="ARBA" id="ARBA00023052"/>
    </source>
</evidence>
<keyword evidence="10" id="KW-0784">Thiamine biosynthesis</keyword>
<comment type="pathway">
    <text evidence="3">Metabolic intermediate biosynthesis; 1-deoxy-D-xylulose 5-phosphate biosynthesis; 1-deoxy-D-xylulose 5-phosphate from D-glyceraldehyde 3-phosphate and pyruvate: step 1/1.</text>
</comment>
<keyword evidence="9" id="KW-0460">Magnesium</keyword>
<dbReference type="EMBL" id="UINC01001221">
    <property type="protein sequence ID" value="SUZ74755.1"/>
    <property type="molecule type" value="Genomic_DNA"/>
</dbReference>
<evidence type="ECO:0000256" key="6">
    <source>
        <dbReference type="ARBA" id="ARBA00013150"/>
    </source>
</evidence>
<gene>
    <name evidence="14" type="ORF">METZ01_LOCUS27609</name>
</gene>
<dbReference type="SMART" id="SM00861">
    <property type="entry name" value="Transket_pyr"/>
    <property type="match status" value="1"/>
</dbReference>
<dbReference type="NCBIfam" id="NF003933">
    <property type="entry name" value="PRK05444.2-2"/>
    <property type="match status" value="1"/>
</dbReference>
<evidence type="ECO:0000256" key="1">
    <source>
        <dbReference type="ARBA" id="ARBA00001946"/>
    </source>
</evidence>
<dbReference type="GO" id="GO:0016114">
    <property type="term" value="P:terpenoid biosynthetic process"/>
    <property type="evidence" value="ECO:0007669"/>
    <property type="project" value="InterPro"/>
</dbReference>
<evidence type="ECO:0000256" key="12">
    <source>
        <dbReference type="ARBA" id="ARBA00023229"/>
    </source>
</evidence>
<protein>
    <recommendedName>
        <fullName evidence="6">1-deoxy-D-xylulose-5-phosphate synthase</fullName>
        <ecNumber evidence="6">2.2.1.7</ecNumber>
    </recommendedName>
</protein>
<proteinExistence type="inferred from homology"/>
<evidence type="ECO:0000256" key="5">
    <source>
        <dbReference type="ARBA" id="ARBA00011738"/>
    </source>
</evidence>
<evidence type="ECO:0000313" key="14">
    <source>
        <dbReference type="EMBL" id="SUZ74755.1"/>
    </source>
</evidence>
<dbReference type="Pfam" id="PF02780">
    <property type="entry name" value="Transketolase_C"/>
    <property type="match status" value="1"/>
</dbReference>
<dbReference type="HAMAP" id="MF_00315">
    <property type="entry name" value="DXP_synth"/>
    <property type="match status" value="1"/>
</dbReference>
<dbReference type="InterPro" id="IPR009014">
    <property type="entry name" value="Transketo_C/PFOR_II"/>
</dbReference>
<keyword evidence="11" id="KW-0786">Thiamine pyrophosphate</keyword>
<dbReference type="CDD" id="cd07033">
    <property type="entry name" value="TPP_PYR_DXS_TK_like"/>
    <property type="match status" value="1"/>
</dbReference>
<comment type="subunit">
    <text evidence="5">Homodimer.</text>
</comment>
<organism evidence="14">
    <name type="scientific">marine metagenome</name>
    <dbReference type="NCBI Taxonomy" id="408172"/>
    <lineage>
        <taxon>unclassified sequences</taxon>
        <taxon>metagenomes</taxon>
        <taxon>ecological metagenomes</taxon>
    </lineage>
</organism>
<evidence type="ECO:0000259" key="13">
    <source>
        <dbReference type="SMART" id="SM00861"/>
    </source>
</evidence>
<dbReference type="GO" id="GO:0005829">
    <property type="term" value="C:cytosol"/>
    <property type="evidence" value="ECO:0007669"/>
    <property type="project" value="TreeGrafter"/>
</dbReference>
<dbReference type="Gene3D" id="3.40.50.920">
    <property type="match status" value="1"/>
</dbReference>
<accession>A0A381Q5X4</accession>
<dbReference type="PANTHER" id="PTHR43322">
    <property type="entry name" value="1-D-DEOXYXYLULOSE 5-PHOSPHATE SYNTHASE-RELATED"/>
    <property type="match status" value="1"/>
</dbReference>
<dbReference type="SUPFAM" id="SSF52922">
    <property type="entry name" value="TK C-terminal domain-like"/>
    <property type="match status" value="1"/>
</dbReference>
<sequence>MKTLLESISQPQEIQNLNLQELTQLAKECRQRIIEVTSQRGGHLASSLGTVEITVALLKNFDFRFDRIVWDVGHQAYPYKILTDRNEKFDTLGKAGGIKKFLSRDESNFDHFGAGHASTSISAALGMAVGRDIQQKNHRVIAVIGDGAMTGGLAFEALNHNGSLDKNMLVIYNDNGISIDPNVGAISKLLTRFASSRFYNSFREETLEFAEKAPFSERLGLRTTLQKLHDSAKSFFSPPSMLFEQLGWRYFGTVDGHNLPELLDLIDRVKELDGPIVVHAITQKGKGYAFAEEDAHKYHGVSPFEPEDGKFIKKKSSGNAISFSQVFGKKLGELMVRDEQVVVLTAAMMSGTGILELQPKFPDRVLDVGIAEGHAVTCSAGIATTGNKPFVAIYSTFLQRALDHIIHDVAIQKLPVRFMLDRAGFVGADGPTHHGLYDLTYLRMIPNMTIMVPRNGAELCSMMELAYNHESGPLAIRYPRGNTANLDERNSPPLEFGKAQILRKGKDVALFAVGLMVDAAEQVADLLEKNGYSTAVINARFVKPLDEDVIVQFCGEIQLLVSLEENTIHGGFGSGILETLSNKGICVPTLQIGAPDRFIAQGTPDEQLTASELSTEQIYSRILERLPVPVKKIRKKRTVQPKKLAS</sequence>
<evidence type="ECO:0000256" key="8">
    <source>
        <dbReference type="ARBA" id="ARBA00022723"/>
    </source>
</evidence>
<dbReference type="CDD" id="cd02007">
    <property type="entry name" value="TPP_DXS"/>
    <property type="match status" value="1"/>
</dbReference>
<feature type="domain" description="Transketolase-like pyrimidine-binding" evidence="13">
    <location>
        <begin position="321"/>
        <end position="485"/>
    </location>
</feature>
<dbReference type="FunFam" id="3.40.50.920:FF:000002">
    <property type="entry name" value="1-deoxy-D-xylulose-5-phosphate synthase"/>
    <property type="match status" value="1"/>
</dbReference>
<keyword evidence="7" id="KW-0808">Transferase</keyword>
<dbReference type="InterPro" id="IPR033248">
    <property type="entry name" value="Transketolase_C"/>
</dbReference>
<dbReference type="GO" id="GO:0008661">
    <property type="term" value="F:1-deoxy-D-xylulose-5-phosphate synthase activity"/>
    <property type="evidence" value="ECO:0007669"/>
    <property type="project" value="UniProtKB-EC"/>
</dbReference>
<keyword evidence="8" id="KW-0479">Metal-binding</keyword>